<sequence>MTNAKSCLIPADVTCPPALPLECGTHCDFNLNIGIFFDGTDNNLKRDIGSRAQSNVARLFSAYRDSPNEGFFAHYIPGVGTKAIDEFGTSGEDPRESAAGKGGEPRIIHGLLQVLNSVNRFVNKEVLFDVDQMRVLCSDRWVAPENSNEWPRPSTPKEDQILTALGLESGLVDHERNRTNFLKQCASKLSRELKTPDKLPRVAGVYIDVFGFSRGSAQARVFTNWLHQYFLIDGKLFGIPSFVRMLGIMDTVASVGSTNATWGQGHWSWATPENLQIHKDVKNCVHYVALHEFRTVFPSDSICRDNILPENCHEHYYPGAHSDVGGGYPPGCQGKAVKVNYGDGNSGAVVPEADDSKKLSQMALNDMYLAARKTCEFHSLGQAWKEVTPQSDQDQNPLIEQFAMDPQVRTSVESYFAHCTIAQDLPVDEQLRKHGLLYLTWRYQVNAANYFEQLTSVKYAHTLDTGGIGFYRQGQEIFAKQVKLLSRWATYGNDKEELGGYNRHAGEIYKLIVKMNLPPNVGGFYDSMVHDSYAAFIQKVGSLRSVVEGQGYMRYRGVYRGNETRLNAMADTPKQNYA</sequence>
<dbReference type="RefSeq" id="WP_082806950.1">
    <property type="nucleotide sequence ID" value="NZ_CP013236.1"/>
</dbReference>
<dbReference type="PANTHER" id="PTHR33840">
    <property type="match status" value="1"/>
</dbReference>
<dbReference type="EMBL" id="CP013236">
    <property type="protein sequence ID" value="AMP13367.1"/>
    <property type="molecule type" value="Genomic_DNA"/>
</dbReference>
<dbReference type="PANTHER" id="PTHR33840:SF1">
    <property type="entry name" value="TLE1 PHOSPHOLIPASE DOMAIN-CONTAINING PROTEIN"/>
    <property type="match status" value="1"/>
</dbReference>
<proteinExistence type="predicted"/>
<feature type="domain" description="T6SS Phospholipase effector Tle1-like catalytic" evidence="1">
    <location>
        <begin position="243"/>
        <end position="364"/>
    </location>
</feature>
<gene>
    <name evidence="2" type="ORF">CPter291_1090</name>
</gene>
<organism evidence="2 3">
    <name type="scientific">Collimonas pratensis</name>
    <dbReference type="NCBI Taxonomy" id="279113"/>
    <lineage>
        <taxon>Bacteria</taxon>
        <taxon>Pseudomonadati</taxon>
        <taxon>Pseudomonadota</taxon>
        <taxon>Betaproteobacteria</taxon>
        <taxon>Burkholderiales</taxon>
        <taxon>Oxalobacteraceae</taxon>
        <taxon>Collimonas</taxon>
    </lineage>
</organism>
<evidence type="ECO:0000313" key="3">
    <source>
        <dbReference type="Proteomes" id="UP000074914"/>
    </source>
</evidence>
<name>A0ABN4M7G3_9BURK</name>
<evidence type="ECO:0000259" key="1">
    <source>
        <dbReference type="Pfam" id="PF09994"/>
    </source>
</evidence>
<evidence type="ECO:0000313" key="2">
    <source>
        <dbReference type="EMBL" id="AMP13367.1"/>
    </source>
</evidence>
<protein>
    <recommendedName>
        <fullName evidence="1">T6SS Phospholipase effector Tle1-like catalytic domain-containing protein</fullName>
    </recommendedName>
</protein>
<dbReference type="Pfam" id="PF09994">
    <property type="entry name" value="T6SS_Tle1-like_cat"/>
    <property type="match status" value="1"/>
</dbReference>
<dbReference type="InterPro" id="IPR018712">
    <property type="entry name" value="Tle1-like_cat"/>
</dbReference>
<reference evidence="2 3" key="1">
    <citation type="submission" date="2015-11" db="EMBL/GenBank/DDBJ databases">
        <title>Exploring the genomic traits of fungus-feeding bacterial genus Collimonas.</title>
        <authorList>
            <person name="Song C."/>
            <person name="Schmidt R."/>
            <person name="de Jager V."/>
            <person name="Krzyzanowska D."/>
            <person name="Jongedijk E."/>
            <person name="Cankar K."/>
            <person name="Beekwilder J."/>
            <person name="van Veen A."/>
            <person name="de Boer W."/>
            <person name="van Veen J.A."/>
            <person name="Garbeva P."/>
        </authorList>
    </citation>
    <scope>NUCLEOTIDE SEQUENCE [LARGE SCALE GENOMIC DNA]</scope>
    <source>
        <strain evidence="2 3">Ter291</strain>
    </source>
</reference>
<accession>A0ABN4M7G3</accession>
<dbReference type="Proteomes" id="UP000074914">
    <property type="component" value="Chromosome"/>
</dbReference>
<keyword evidence="3" id="KW-1185">Reference proteome</keyword>